<protein>
    <submittedName>
        <fullName evidence="1">Uncharacterized protein</fullName>
    </submittedName>
</protein>
<accession>A0A2T2WYW9</accession>
<comment type="caution">
    <text evidence="1">The sequence shown here is derived from an EMBL/GenBank/DDBJ whole genome shotgun (WGS) entry which is preliminary data.</text>
</comment>
<name>A0A2T2WYW9_9FIRM</name>
<evidence type="ECO:0000313" key="1">
    <source>
        <dbReference type="EMBL" id="PSR27422.1"/>
    </source>
</evidence>
<dbReference type="EMBL" id="PXYT01000026">
    <property type="protein sequence ID" value="PSR27422.1"/>
    <property type="molecule type" value="Genomic_DNA"/>
</dbReference>
<gene>
    <name evidence="1" type="ORF">C7B43_11815</name>
</gene>
<reference evidence="1 2" key="1">
    <citation type="journal article" date="2014" name="BMC Genomics">
        <title>Comparison of environmental and isolate Sulfobacillus genomes reveals diverse carbon, sulfur, nitrogen, and hydrogen metabolisms.</title>
        <authorList>
            <person name="Justice N.B."/>
            <person name="Norman A."/>
            <person name="Brown C.T."/>
            <person name="Singh A."/>
            <person name="Thomas B.C."/>
            <person name="Banfield J.F."/>
        </authorList>
    </citation>
    <scope>NUCLEOTIDE SEQUENCE [LARGE SCALE GENOMIC DNA]</scope>
    <source>
        <strain evidence="1">AMDSBA1</strain>
    </source>
</reference>
<proteinExistence type="predicted"/>
<organism evidence="1 2">
    <name type="scientific">Sulfobacillus benefaciens</name>
    <dbReference type="NCBI Taxonomy" id="453960"/>
    <lineage>
        <taxon>Bacteria</taxon>
        <taxon>Bacillati</taxon>
        <taxon>Bacillota</taxon>
        <taxon>Clostridia</taxon>
        <taxon>Eubacteriales</taxon>
        <taxon>Clostridiales Family XVII. Incertae Sedis</taxon>
        <taxon>Sulfobacillus</taxon>
    </lineage>
</organism>
<sequence length="137" mass="15175">MYWLFIRNRVFANHSDILVNQASFHVCALMTVCVVVEFGEILDFGIFPGAPLGRSTHRVIRHQTVKGVRDDVSRSTDNACSSDVEKTFPLFTPISLAKIKINYSGLPIAIGMPWSQFSIAVYRSAIGGGGFLMPRPK</sequence>
<dbReference type="AlphaFoldDB" id="A0A2T2WYW9"/>
<dbReference type="Proteomes" id="UP000242699">
    <property type="component" value="Unassembled WGS sequence"/>
</dbReference>
<evidence type="ECO:0000313" key="2">
    <source>
        <dbReference type="Proteomes" id="UP000242699"/>
    </source>
</evidence>